<protein>
    <submittedName>
        <fullName evidence="1">Uncharacterized protein</fullName>
    </submittedName>
</protein>
<accession>A0ABV8XS19</accession>
<keyword evidence="2" id="KW-1185">Reference proteome</keyword>
<dbReference type="EMBL" id="JBHSEN010000001">
    <property type="protein sequence ID" value="MFC4428329.1"/>
    <property type="molecule type" value="Genomic_DNA"/>
</dbReference>
<reference evidence="2" key="1">
    <citation type="journal article" date="2019" name="Int. J. Syst. Evol. Microbiol.">
        <title>The Global Catalogue of Microorganisms (GCM) 10K type strain sequencing project: providing services to taxonomists for standard genome sequencing and annotation.</title>
        <authorList>
            <consortium name="The Broad Institute Genomics Platform"/>
            <consortium name="The Broad Institute Genome Sequencing Center for Infectious Disease"/>
            <person name="Wu L."/>
            <person name="Ma J."/>
        </authorList>
    </citation>
    <scope>NUCLEOTIDE SEQUENCE [LARGE SCALE GENOMIC DNA]</scope>
    <source>
        <strain evidence="2">CGMCC 1.12125</strain>
    </source>
</reference>
<organism evidence="1 2">
    <name type="scientific">Citricoccus alkalitolerans</name>
    <dbReference type="NCBI Taxonomy" id="246603"/>
    <lineage>
        <taxon>Bacteria</taxon>
        <taxon>Bacillati</taxon>
        <taxon>Actinomycetota</taxon>
        <taxon>Actinomycetes</taxon>
        <taxon>Micrococcales</taxon>
        <taxon>Micrococcaceae</taxon>
        <taxon>Citricoccus</taxon>
    </lineage>
</organism>
<gene>
    <name evidence="1" type="ORF">ACFO0K_01385</name>
</gene>
<dbReference type="Proteomes" id="UP001595965">
    <property type="component" value="Unassembled WGS sequence"/>
</dbReference>
<dbReference type="RefSeq" id="WP_344230284.1">
    <property type="nucleotide sequence ID" value="NZ_BAAALH010000002.1"/>
</dbReference>
<sequence length="161" mass="18122">MVSYNIVTDECQRVLNLVSEELFALRTDYKYVDDDIKELREYVCGRTERVDQTASQAGLDEALTAFYDEVDPFFESLAGELGQVYLAMQDVLNYFVSGDAEMDHNAGMGHHEFPYELTTTGAGDPPPAYDTRQMWEDNPHAIPLSTTPNNHFSTSLVNHAS</sequence>
<name>A0ABV8XS19_9MICC</name>
<evidence type="ECO:0000313" key="1">
    <source>
        <dbReference type="EMBL" id="MFC4428329.1"/>
    </source>
</evidence>
<evidence type="ECO:0000313" key="2">
    <source>
        <dbReference type="Proteomes" id="UP001595965"/>
    </source>
</evidence>
<comment type="caution">
    <text evidence="1">The sequence shown here is derived from an EMBL/GenBank/DDBJ whole genome shotgun (WGS) entry which is preliminary data.</text>
</comment>
<proteinExistence type="predicted"/>